<keyword evidence="3 7" id="KW-0694">RNA-binding</keyword>
<evidence type="ECO:0000256" key="9">
    <source>
        <dbReference type="SAM" id="MobiDB-lite"/>
    </source>
</evidence>
<evidence type="ECO:0000256" key="7">
    <source>
        <dbReference type="HAMAP-Rule" id="MF_01306"/>
    </source>
</evidence>
<dbReference type="RefSeq" id="WP_092076144.1">
    <property type="nucleotide sequence ID" value="NZ_FNAQ01000002.1"/>
</dbReference>
<dbReference type="GO" id="GO:0015935">
    <property type="term" value="C:small ribosomal subunit"/>
    <property type="evidence" value="ECO:0007669"/>
    <property type="project" value="InterPro"/>
</dbReference>
<organism evidence="12 13">
    <name type="scientific">Desulfuromonas thiophila</name>
    <dbReference type="NCBI Taxonomy" id="57664"/>
    <lineage>
        <taxon>Bacteria</taxon>
        <taxon>Pseudomonadati</taxon>
        <taxon>Thermodesulfobacteriota</taxon>
        <taxon>Desulfuromonadia</taxon>
        <taxon>Desulfuromonadales</taxon>
        <taxon>Desulfuromonadaceae</taxon>
        <taxon>Desulfuromonas</taxon>
    </lineage>
</organism>
<accession>A0A1G6YTZ5</accession>
<dbReference type="NCBIfam" id="TIGR01017">
    <property type="entry name" value="rpsD_bact"/>
    <property type="match status" value="1"/>
</dbReference>
<dbReference type="PROSITE" id="PS50889">
    <property type="entry name" value="S4"/>
    <property type="match status" value="1"/>
</dbReference>
<proteinExistence type="inferred from homology"/>
<dbReference type="InterPro" id="IPR002942">
    <property type="entry name" value="S4_RNA-bd"/>
</dbReference>
<comment type="subunit">
    <text evidence="7">Part of the 30S ribosomal subunit. Contacts protein S5. The interaction surface between S4 and S5 is involved in control of translational fidelity.</text>
</comment>
<evidence type="ECO:0000256" key="1">
    <source>
        <dbReference type="ARBA" id="ARBA00007465"/>
    </source>
</evidence>
<comment type="function">
    <text evidence="7">One of the primary rRNA binding proteins, it binds directly to 16S rRNA where it nucleates assembly of the body of the 30S subunit.</text>
</comment>
<dbReference type="STRING" id="57664.SAMN05661003_102150"/>
<dbReference type="InterPro" id="IPR022801">
    <property type="entry name" value="Ribosomal_uS4"/>
</dbReference>
<protein>
    <recommendedName>
        <fullName evidence="6 7">Small ribosomal subunit protein uS4</fullName>
    </recommendedName>
</protein>
<evidence type="ECO:0000256" key="3">
    <source>
        <dbReference type="ARBA" id="ARBA00022884"/>
    </source>
</evidence>
<gene>
    <name evidence="7" type="primary">rpsD</name>
    <name evidence="12" type="ORF">SAMN05661003_102150</name>
</gene>
<keyword evidence="2 7" id="KW-0699">rRNA-binding</keyword>
<evidence type="ECO:0000256" key="8">
    <source>
        <dbReference type="RuleBase" id="RU003699"/>
    </source>
</evidence>
<comment type="similarity">
    <text evidence="1 7 8">Belongs to the universal ribosomal protein uS4 family.</text>
</comment>
<comment type="function">
    <text evidence="7">With S5 and S12 plays an important role in translational accuracy.</text>
</comment>
<dbReference type="FunFam" id="3.10.290.10:FF:000001">
    <property type="entry name" value="30S ribosomal protein S4"/>
    <property type="match status" value="1"/>
</dbReference>
<dbReference type="Gene3D" id="3.10.290.10">
    <property type="entry name" value="RNA-binding S4 domain"/>
    <property type="match status" value="1"/>
</dbReference>
<dbReference type="InterPro" id="IPR036986">
    <property type="entry name" value="S4_RNA-bd_sf"/>
</dbReference>
<dbReference type="InterPro" id="IPR018079">
    <property type="entry name" value="Ribosomal_uS4_CS"/>
</dbReference>
<evidence type="ECO:0000259" key="10">
    <source>
        <dbReference type="SMART" id="SM00363"/>
    </source>
</evidence>
<dbReference type="PANTHER" id="PTHR11831:SF4">
    <property type="entry name" value="SMALL RIBOSOMAL SUBUNIT PROTEIN US4M"/>
    <property type="match status" value="1"/>
</dbReference>
<dbReference type="InterPro" id="IPR001912">
    <property type="entry name" value="Ribosomal_uS4_N"/>
</dbReference>
<feature type="domain" description="Small ribosomal subunit protein uS4 N-terminal" evidence="11">
    <location>
        <begin position="3"/>
        <end position="94"/>
    </location>
</feature>
<dbReference type="SUPFAM" id="SSF55174">
    <property type="entry name" value="Alpha-L RNA-binding motif"/>
    <property type="match status" value="1"/>
</dbReference>
<keyword evidence="5 7" id="KW-0687">Ribonucleoprotein</keyword>
<evidence type="ECO:0000256" key="2">
    <source>
        <dbReference type="ARBA" id="ARBA00022730"/>
    </source>
</evidence>
<dbReference type="OrthoDB" id="9803672at2"/>
<evidence type="ECO:0000313" key="13">
    <source>
        <dbReference type="Proteomes" id="UP000243205"/>
    </source>
</evidence>
<dbReference type="Pfam" id="PF01479">
    <property type="entry name" value="S4"/>
    <property type="match status" value="1"/>
</dbReference>
<evidence type="ECO:0000313" key="12">
    <source>
        <dbReference type="EMBL" id="SDD93115.1"/>
    </source>
</evidence>
<dbReference type="Proteomes" id="UP000243205">
    <property type="component" value="Unassembled WGS sequence"/>
</dbReference>
<feature type="region of interest" description="Disordered" evidence="9">
    <location>
        <begin position="27"/>
        <end position="48"/>
    </location>
</feature>
<dbReference type="Gene3D" id="1.10.1050.10">
    <property type="entry name" value="Ribosomal Protein S4 Delta 41, Chain A, domain 1"/>
    <property type="match status" value="1"/>
</dbReference>
<dbReference type="NCBIfam" id="NF003717">
    <property type="entry name" value="PRK05327.1"/>
    <property type="match status" value="1"/>
</dbReference>
<dbReference type="GO" id="GO:0042274">
    <property type="term" value="P:ribosomal small subunit biogenesis"/>
    <property type="evidence" value="ECO:0007669"/>
    <property type="project" value="TreeGrafter"/>
</dbReference>
<name>A0A1G6YTZ5_9BACT</name>
<evidence type="ECO:0000256" key="6">
    <source>
        <dbReference type="ARBA" id="ARBA00035254"/>
    </source>
</evidence>
<dbReference type="SMART" id="SM01390">
    <property type="entry name" value="Ribosomal_S4"/>
    <property type="match status" value="1"/>
</dbReference>
<dbReference type="Pfam" id="PF00163">
    <property type="entry name" value="Ribosomal_S4"/>
    <property type="match status" value="1"/>
</dbReference>
<dbReference type="AlphaFoldDB" id="A0A1G6YTZ5"/>
<dbReference type="PROSITE" id="PS00632">
    <property type="entry name" value="RIBOSOMAL_S4"/>
    <property type="match status" value="1"/>
</dbReference>
<keyword evidence="13" id="KW-1185">Reference proteome</keyword>
<dbReference type="GO" id="GO:0003735">
    <property type="term" value="F:structural constituent of ribosome"/>
    <property type="evidence" value="ECO:0007669"/>
    <property type="project" value="InterPro"/>
</dbReference>
<evidence type="ECO:0000256" key="5">
    <source>
        <dbReference type="ARBA" id="ARBA00023274"/>
    </source>
</evidence>
<reference evidence="13" key="1">
    <citation type="submission" date="2016-10" db="EMBL/GenBank/DDBJ databases">
        <authorList>
            <person name="Varghese N."/>
            <person name="Submissions S."/>
        </authorList>
    </citation>
    <scope>NUCLEOTIDE SEQUENCE [LARGE SCALE GENOMIC DNA]</scope>
    <source>
        <strain evidence="13">DSM 8987</strain>
    </source>
</reference>
<dbReference type="SMART" id="SM00363">
    <property type="entry name" value="S4"/>
    <property type="match status" value="1"/>
</dbReference>
<evidence type="ECO:0000256" key="4">
    <source>
        <dbReference type="ARBA" id="ARBA00022980"/>
    </source>
</evidence>
<dbReference type="GO" id="GO:0019843">
    <property type="term" value="F:rRNA binding"/>
    <property type="evidence" value="ECO:0007669"/>
    <property type="project" value="UniProtKB-UniRule"/>
</dbReference>
<dbReference type="CDD" id="cd00165">
    <property type="entry name" value="S4"/>
    <property type="match status" value="1"/>
</dbReference>
<dbReference type="GO" id="GO:0006412">
    <property type="term" value="P:translation"/>
    <property type="evidence" value="ECO:0007669"/>
    <property type="project" value="UniProtKB-UniRule"/>
</dbReference>
<dbReference type="HAMAP" id="MF_01306_B">
    <property type="entry name" value="Ribosomal_uS4_B"/>
    <property type="match status" value="1"/>
</dbReference>
<dbReference type="EMBL" id="FNAQ01000002">
    <property type="protein sequence ID" value="SDD93115.1"/>
    <property type="molecule type" value="Genomic_DNA"/>
</dbReference>
<evidence type="ECO:0000259" key="11">
    <source>
        <dbReference type="SMART" id="SM01390"/>
    </source>
</evidence>
<dbReference type="InterPro" id="IPR005709">
    <property type="entry name" value="Ribosomal_uS4_bac-type"/>
</dbReference>
<keyword evidence="4 7" id="KW-0689">Ribosomal protein</keyword>
<sequence length="206" mass="23603">MAKNFMPKGKIVRRLGVNIFGNPKYDRLLERRPTPPGQHGAARKGKPSDYARQLLEKQKVRFCYGLSEKQFRHVFDKAKAMKGITGHNMLQLLERRLDNMVFRLGLAASRAEARVFVRHGHYLVNGRKVDIPSYLVKAGDVVEVKEKSRKVAKIAEAMEGVMRRGIPTWLSLERDAFRGTVKSIPLREELTSPVFEEQLIVELYSK</sequence>
<feature type="domain" description="RNA-binding S4" evidence="10">
    <location>
        <begin position="95"/>
        <end position="155"/>
    </location>
</feature>
<dbReference type="PANTHER" id="PTHR11831">
    <property type="entry name" value="30S 40S RIBOSOMAL PROTEIN"/>
    <property type="match status" value="1"/>
</dbReference>